<feature type="domain" description="Transposase (putative) gypsy type" evidence="2">
    <location>
        <begin position="110"/>
        <end position="176"/>
    </location>
</feature>
<dbReference type="PANTHER" id="PTHR31099">
    <property type="entry name" value="OS06G0165300 PROTEIN"/>
    <property type="match status" value="1"/>
</dbReference>
<dbReference type="InterPro" id="IPR007321">
    <property type="entry name" value="Transposase_28"/>
</dbReference>
<organism evidence="3 4">
    <name type="scientific">Aegilops tauschii subsp. strangulata</name>
    <name type="common">Goatgrass</name>
    <dbReference type="NCBI Taxonomy" id="200361"/>
    <lineage>
        <taxon>Eukaryota</taxon>
        <taxon>Viridiplantae</taxon>
        <taxon>Streptophyta</taxon>
        <taxon>Embryophyta</taxon>
        <taxon>Tracheophyta</taxon>
        <taxon>Spermatophyta</taxon>
        <taxon>Magnoliopsida</taxon>
        <taxon>Liliopsida</taxon>
        <taxon>Poales</taxon>
        <taxon>Poaceae</taxon>
        <taxon>BOP clade</taxon>
        <taxon>Pooideae</taxon>
        <taxon>Triticodae</taxon>
        <taxon>Triticeae</taxon>
        <taxon>Triticinae</taxon>
        <taxon>Aegilops</taxon>
    </lineage>
</organism>
<reference evidence="4" key="1">
    <citation type="journal article" date="2014" name="Science">
        <title>Ancient hybridizations among the ancestral genomes of bread wheat.</title>
        <authorList>
            <consortium name="International Wheat Genome Sequencing Consortium,"/>
            <person name="Marcussen T."/>
            <person name="Sandve S.R."/>
            <person name="Heier L."/>
            <person name="Spannagl M."/>
            <person name="Pfeifer M."/>
            <person name="Jakobsen K.S."/>
            <person name="Wulff B.B."/>
            <person name="Steuernagel B."/>
            <person name="Mayer K.F."/>
            <person name="Olsen O.A."/>
        </authorList>
    </citation>
    <scope>NUCLEOTIDE SEQUENCE [LARGE SCALE GENOMIC DNA]</scope>
    <source>
        <strain evidence="4">cv. AL8/78</strain>
    </source>
</reference>
<evidence type="ECO:0000313" key="4">
    <source>
        <dbReference type="Proteomes" id="UP000015105"/>
    </source>
</evidence>
<dbReference type="Proteomes" id="UP000015105">
    <property type="component" value="Chromosome 7D"/>
</dbReference>
<accession>A0A453QWP6</accession>
<dbReference type="EnsemblPlants" id="AET7Gv20348400.6">
    <property type="protein sequence ID" value="AET7Gv20348400.6"/>
    <property type="gene ID" value="AET7Gv20348400"/>
</dbReference>
<feature type="compositionally biased region" description="Basic and acidic residues" evidence="1">
    <location>
        <begin position="299"/>
        <end position="313"/>
    </location>
</feature>
<feature type="compositionally biased region" description="Low complexity" evidence="1">
    <location>
        <begin position="18"/>
        <end position="34"/>
    </location>
</feature>
<evidence type="ECO:0000313" key="3">
    <source>
        <dbReference type="EnsemblPlants" id="AET7Gv20348400.6"/>
    </source>
</evidence>
<dbReference type="Gramene" id="AET7Gv20348400.6">
    <property type="protein sequence ID" value="AET7Gv20348400.6"/>
    <property type="gene ID" value="AET7Gv20348400"/>
</dbReference>
<protein>
    <recommendedName>
        <fullName evidence="2">Transposase (putative) gypsy type domain-containing protein</fullName>
    </recommendedName>
</protein>
<feature type="region of interest" description="Disordered" evidence="1">
    <location>
        <begin position="1"/>
        <end position="34"/>
    </location>
</feature>
<reference evidence="3" key="5">
    <citation type="journal article" date="2021" name="G3 (Bethesda)">
        <title>Aegilops tauschii genome assembly Aet v5.0 features greater sequence contiguity and improved annotation.</title>
        <authorList>
            <person name="Wang L."/>
            <person name="Zhu T."/>
            <person name="Rodriguez J.C."/>
            <person name="Deal K.R."/>
            <person name="Dubcovsky J."/>
            <person name="McGuire P.E."/>
            <person name="Lux T."/>
            <person name="Spannagl M."/>
            <person name="Mayer K.F.X."/>
            <person name="Baldrich P."/>
            <person name="Meyers B.C."/>
            <person name="Huo N."/>
            <person name="Gu Y.Q."/>
            <person name="Zhou H."/>
            <person name="Devos K.M."/>
            <person name="Bennetzen J.L."/>
            <person name="Unver T."/>
            <person name="Budak H."/>
            <person name="Gulick P.J."/>
            <person name="Galiba G."/>
            <person name="Kalapos B."/>
            <person name="Nelson D.R."/>
            <person name="Li P."/>
            <person name="You F.M."/>
            <person name="Luo M.C."/>
            <person name="Dvorak J."/>
        </authorList>
    </citation>
    <scope>NUCLEOTIDE SEQUENCE [LARGE SCALE GENOMIC DNA]</scope>
    <source>
        <strain evidence="3">cv. AL8/78</strain>
    </source>
</reference>
<sequence>NRRQEPPKTETSTLAPMDSSSPSSSSSDPDYLVATSDLDDDAATAVHQSHADAAAVALPKRPDAEGFVSFLRSPDDVDAVCKKYGVPEDHYTARLAGDLRACSPPPPGCVCVYAHALEAGMRVPLHPFFCEALAHFGVAPTQLAPNAWRIMAGFLVLCRSAGVPPSLAVFRRFFVLSVLNHRHTKRWYYFQTRFRDSSGLRFAGLPDSINGWKRGFFFLSSPTPWPCPVEWGEPSKSSFVDPVLTNEEKKSVAKLLRASGGAAVDIRTCLSDSNIAATVVTAASPAPPSARTSASSKGDGFRRLRHDENHAGGEDGPASVGIGKEGESRARVVAVVREEREPGRGQRGGGPSPFFGRSTCRPWPLGAHQRVFATAGSLSAATRLRRRRRHRLGGCTGAAAGCRRAAAAARVCGDRAIRCRRVELCRDSPGMPENYMFTLFVRRRRTTCHSPWTTLWSWRRSCWRGTRRLPRCGSSWRRRRASSPRRRCRGGSQEGSRRARRRTWGAPRIFSLLRYSVIE</sequence>
<reference evidence="4" key="2">
    <citation type="journal article" date="2017" name="Nat. Plants">
        <title>The Aegilops tauschii genome reveals multiple impacts of transposons.</title>
        <authorList>
            <person name="Zhao G."/>
            <person name="Zou C."/>
            <person name="Li K."/>
            <person name="Wang K."/>
            <person name="Li T."/>
            <person name="Gao L."/>
            <person name="Zhang X."/>
            <person name="Wang H."/>
            <person name="Yang Z."/>
            <person name="Liu X."/>
            <person name="Jiang W."/>
            <person name="Mao L."/>
            <person name="Kong X."/>
            <person name="Jiao Y."/>
            <person name="Jia J."/>
        </authorList>
    </citation>
    <scope>NUCLEOTIDE SEQUENCE [LARGE SCALE GENOMIC DNA]</scope>
    <source>
        <strain evidence="4">cv. AL8/78</strain>
    </source>
</reference>
<dbReference type="PANTHER" id="PTHR31099:SF28">
    <property type="entry name" value="F5J5.12"/>
    <property type="match status" value="1"/>
</dbReference>
<evidence type="ECO:0000259" key="2">
    <source>
        <dbReference type="Pfam" id="PF04195"/>
    </source>
</evidence>
<dbReference type="AlphaFoldDB" id="A0A453QWP6"/>
<proteinExistence type="predicted"/>
<keyword evidence="4" id="KW-1185">Reference proteome</keyword>
<feature type="compositionally biased region" description="Low complexity" evidence="1">
    <location>
        <begin position="282"/>
        <end position="296"/>
    </location>
</feature>
<dbReference type="Pfam" id="PF04195">
    <property type="entry name" value="Transposase_28"/>
    <property type="match status" value="1"/>
</dbReference>
<name>A0A453QWP6_AEGTS</name>
<reference evidence="3" key="3">
    <citation type="journal article" date="2017" name="Nature">
        <title>Genome sequence of the progenitor of the wheat D genome Aegilops tauschii.</title>
        <authorList>
            <person name="Luo M.C."/>
            <person name="Gu Y.Q."/>
            <person name="Puiu D."/>
            <person name="Wang H."/>
            <person name="Twardziok S.O."/>
            <person name="Deal K.R."/>
            <person name="Huo N."/>
            <person name="Zhu T."/>
            <person name="Wang L."/>
            <person name="Wang Y."/>
            <person name="McGuire P.E."/>
            <person name="Liu S."/>
            <person name="Long H."/>
            <person name="Ramasamy R.K."/>
            <person name="Rodriguez J.C."/>
            <person name="Van S.L."/>
            <person name="Yuan L."/>
            <person name="Wang Z."/>
            <person name="Xia Z."/>
            <person name="Xiao L."/>
            <person name="Anderson O.D."/>
            <person name="Ouyang S."/>
            <person name="Liang Y."/>
            <person name="Zimin A.V."/>
            <person name="Pertea G."/>
            <person name="Qi P."/>
            <person name="Bennetzen J.L."/>
            <person name="Dai X."/>
            <person name="Dawson M.W."/>
            <person name="Muller H.G."/>
            <person name="Kugler K."/>
            <person name="Rivarola-Duarte L."/>
            <person name="Spannagl M."/>
            <person name="Mayer K.F.X."/>
            <person name="Lu F.H."/>
            <person name="Bevan M.W."/>
            <person name="Leroy P."/>
            <person name="Li P."/>
            <person name="You F.M."/>
            <person name="Sun Q."/>
            <person name="Liu Z."/>
            <person name="Lyons E."/>
            <person name="Wicker T."/>
            <person name="Salzberg S.L."/>
            <person name="Devos K.M."/>
            <person name="Dvorak J."/>
        </authorList>
    </citation>
    <scope>NUCLEOTIDE SEQUENCE [LARGE SCALE GENOMIC DNA]</scope>
    <source>
        <strain evidence="3">cv. AL8/78</strain>
    </source>
</reference>
<reference evidence="3" key="4">
    <citation type="submission" date="2019-03" db="UniProtKB">
        <authorList>
            <consortium name="EnsemblPlants"/>
        </authorList>
    </citation>
    <scope>IDENTIFICATION</scope>
</reference>
<feature type="region of interest" description="Disordered" evidence="1">
    <location>
        <begin position="282"/>
        <end position="327"/>
    </location>
</feature>
<evidence type="ECO:0000256" key="1">
    <source>
        <dbReference type="SAM" id="MobiDB-lite"/>
    </source>
</evidence>